<gene>
    <name evidence="1" type="ORF">MM415B06047_0006</name>
</gene>
<sequence>MKFNWQKDKDGSFYKVHFVDSEEEIPDCIWADEDKNERTLCIKK</sequence>
<accession>A0A6M3LS65</accession>
<protein>
    <submittedName>
        <fullName evidence="1">Uncharacterized protein</fullName>
    </submittedName>
</protein>
<name>A0A6M3LS65_9ZZZZ</name>
<organism evidence="1">
    <name type="scientific">viral metagenome</name>
    <dbReference type="NCBI Taxonomy" id="1070528"/>
    <lineage>
        <taxon>unclassified sequences</taxon>
        <taxon>metagenomes</taxon>
        <taxon>organismal metagenomes</taxon>
    </lineage>
</organism>
<reference evidence="1" key="1">
    <citation type="submission" date="2020-03" db="EMBL/GenBank/DDBJ databases">
        <title>The deep terrestrial virosphere.</title>
        <authorList>
            <person name="Holmfeldt K."/>
            <person name="Nilsson E."/>
            <person name="Simone D."/>
            <person name="Lopez-Fernandez M."/>
            <person name="Wu X."/>
            <person name="de Brujin I."/>
            <person name="Lundin D."/>
            <person name="Andersson A."/>
            <person name="Bertilsson S."/>
            <person name="Dopson M."/>
        </authorList>
    </citation>
    <scope>NUCLEOTIDE SEQUENCE</scope>
    <source>
        <strain evidence="1">MM415B06047</strain>
    </source>
</reference>
<evidence type="ECO:0000313" key="1">
    <source>
        <dbReference type="EMBL" id="QJA97633.1"/>
    </source>
</evidence>
<dbReference type="AlphaFoldDB" id="A0A6M3LS65"/>
<dbReference type="EMBL" id="MT143511">
    <property type="protein sequence ID" value="QJA97633.1"/>
    <property type="molecule type" value="Genomic_DNA"/>
</dbReference>
<proteinExistence type="predicted"/>